<evidence type="ECO:0000313" key="4">
    <source>
        <dbReference type="EMBL" id="QAY73683.1"/>
    </source>
</evidence>
<dbReference type="Proteomes" id="UP000291259">
    <property type="component" value="Chromosome"/>
</dbReference>
<reference evidence="4 5" key="1">
    <citation type="submission" date="2019-01" db="EMBL/GenBank/DDBJ databases">
        <title>Genome sequencing of strain FW100M-8.</title>
        <authorList>
            <person name="Heo J."/>
            <person name="Kim S.-J."/>
            <person name="Kim J.-S."/>
            <person name="Hong S.-B."/>
            <person name="Kwon S.-W."/>
        </authorList>
    </citation>
    <scope>NUCLEOTIDE SEQUENCE [LARGE SCALE GENOMIC DNA]</scope>
    <source>
        <strain evidence="4 5">FW100M-8</strain>
    </source>
</reference>
<dbReference type="AlphaFoldDB" id="A0A4P6FF54"/>
<accession>A0A4P6FF54</accession>
<evidence type="ECO:0000313" key="5">
    <source>
        <dbReference type="Proteomes" id="UP000291259"/>
    </source>
</evidence>
<dbReference type="InterPro" id="IPR011990">
    <property type="entry name" value="TPR-like_helical_dom_sf"/>
</dbReference>
<feature type="domain" description="MalT-like winged helix" evidence="3">
    <location>
        <begin position="262"/>
        <end position="345"/>
    </location>
</feature>
<evidence type="ECO:0000259" key="2">
    <source>
        <dbReference type="Pfam" id="PF17874"/>
    </source>
</evidence>
<dbReference type="InterPro" id="IPR041617">
    <property type="entry name" value="TPR_MalT"/>
</dbReference>
<dbReference type="Pfam" id="PF25873">
    <property type="entry name" value="WHD_MalT"/>
    <property type="match status" value="1"/>
</dbReference>
<feature type="region of interest" description="Disordered" evidence="1">
    <location>
        <begin position="807"/>
        <end position="827"/>
    </location>
</feature>
<dbReference type="Pfam" id="PF17874">
    <property type="entry name" value="TPR_MalT"/>
    <property type="match status" value="1"/>
</dbReference>
<proteinExistence type="predicted"/>
<sequence length="827" mass="89724">MEGPEPVILTTKLHVPQPRASSITRARLTRLFANDAATVTVVAAPAGFGKTTAVVEWLASDDHREKAVAWLSLDARDNDAATFWRYVVAAIELASPGAVSLTPRGDGHGPPPAPEAVVDLLINRLQSGPPITLVLDDLHLIDDATVHDGLSYLVEHLPSQVHLVVATRADPPLPLARLRVNGRLGEIRAGDLRFTETEAARYLTDIMGLEVSAGQIAALDERTEGWIAALQLAALSLRGHDDPARFIARFAGDDRYVVDYLVEEVLQQQQESVRRFLLHTSILGRLTGGLCDAVTGGSGSSVILDELDRGNLFVVPLDDQRLWYRYHHLFAEMLRARLAAEEPELSRELHLRASGWYERNGLIEQAIEHAFGADAFVRAADLLEASSNLLRQNRQELALLAWLEMLPPEVIDARPSLGLIFAGTLLSAGRIDRVEELLSDVEAADPTASDEARALHAGIALYRGAQSMVVGDGAAALSASQRAVQLAAEGNDIEQGASAGLLGLALWAHGNLDAAAASWTVALEHLEAAGYLSDVIGGSLAMADILLARGHLTAAEAVYRHGLELATRSQPPLRGAADMHVGLSGVHYERNDLAAARAELRSAESLGEHSGLPQNRHRRRLARARLLLAEAAANEAIEMLDEAERLYVSDMFPDVRPIAAVRARAHLSAGRPREAREWARRRSLTPADALSYAREYEHATLARVLLADPTTVGDAEALATRLVDAARDASDRGGSLIELLVLLALARSAAGHEDASLDALEEAVTLAGAEGYVRVFVDEGARMSHLLTALAKRATGNPDALRLLGRRRRRRRRRRRESNRRASRRRR</sequence>
<evidence type="ECO:0000256" key="1">
    <source>
        <dbReference type="SAM" id="MobiDB-lite"/>
    </source>
</evidence>
<evidence type="ECO:0000259" key="3">
    <source>
        <dbReference type="Pfam" id="PF25873"/>
    </source>
</evidence>
<dbReference type="SUPFAM" id="SSF48452">
    <property type="entry name" value="TPR-like"/>
    <property type="match status" value="2"/>
</dbReference>
<name>A0A4P6FF54_9MICO</name>
<organism evidence="4 5">
    <name type="scientific">Agromyces protaetiae</name>
    <dbReference type="NCBI Taxonomy" id="2509455"/>
    <lineage>
        <taxon>Bacteria</taxon>
        <taxon>Bacillati</taxon>
        <taxon>Actinomycetota</taxon>
        <taxon>Actinomycetes</taxon>
        <taxon>Micrococcales</taxon>
        <taxon>Microbacteriaceae</taxon>
        <taxon>Agromyces</taxon>
    </lineage>
</organism>
<dbReference type="InterPro" id="IPR027417">
    <property type="entry name" value="P-loop_NTPase"/>
</dbReference>
<dbReference type="InterPro" id="IPR059106">
    <property type="entry name" value="WHD_MalT"/>
</dbReference>
<dbReference type="SUPFAM" id="SSF52540">
    <property type="entry name" value="P-loop containing nucleoside triphosphate hydrolases"/>
    <property type="match status" value="1"/>
</dbReference>
<dbReference type="Gene3D" id="3.40.50.300">
    <property type="entry name" value="P-loop containing nucleotide triphosphate hydrolases"/>
    <property type="match status" value="1"/>
</dbReference>
<feature type="domain" description="MalT-like TPR region" evidence="2">
    <location>
        <begin position="459"/>
        <end position="793"/>
    </location>
</feature>
<dbReference type="EMBL" id="CP035491">
    <property type="protein sequence ID" value="QAY73683.1"/>
    <property type="molecule type" value="Genomic_DNA"/>
</dbReference>
<dbReference type="KEGG" id="agf:ET445_10345"/>
<keyword evidence="5" id="KW-1185">Reference proteome</keyword>
<dbReference type="Gene3D" id="1.25.40.10">
    <property type="entry name" value="Tetratricopeptide repeat domain"/>
    <property type="match status" value="1"/>
</dbReference>
<dbReference type="RefSeq" id="WP_129191160.1">
    <property type="nucleotide sequence ID" value="NZ_CP035491.1"/>
</dbReference>
<dbReference type="OrthoDB" id="134985at2"/>
<gene>
    <name evidence="4" type="ORF">ET445_10345</name>
</gene>
<protein>
    <submittedName>
        <fullName evidence="4">Helix-turn-helix transcriptional regulator</fullName>
    </submittedName>
</protein>